<feature type="coiled-coil region" evidence="1">
    <location>
        <begin position="66"/>
        <end position="93"/>
    </location>
</feature>
<dbReference type="Proteomes" id="UP001153620">
    <property type="component" value="Chromosome 1"/>
</dbReference>
<accession>A0A9N9RJG9</accession>
<protein>
    <submittedName>
        <fullName evidence="2">Uncharacterized protein</fullName>
    </submittedName>
</protein>
<reference evidence="2" key="1">
    <citation type="submission" date="2022-01" db="EMBL/GenBank/DDBJ databases">
        <authorList>
            <person name="King R."/>
        </authorList>
    </citation>
    <scope>NUCLEOTIDE SEQUENCE</scope>
</reference>
<keyword evidence="1" id="KW-0175">Coiled coil</keyword>
<reference evidence="2" key="2">
    <citation type="submission" date="2022-10" db="EMBL/GenBank/DDBJ databases">
        <authorList>
            <consortium name="ENA_rothamsted_submissions"/>
            <consortium name="culmorum"/>
            <person name="King R."/>
        </authorList>
    </citation>
    <scope>NUCLEOTIDE SEQUENCE</scope>
</reference>
<proteinExistence type="predicted"/>
<keyword evidence="3" id="KW-1185">Reference proteome</keyword>
<evidence type="ECO:0000313" key="2">
    <source>
        <dbReference type="EMBL" id="CAG9797768.1"/>
    </source>
</evidence>
<dbReference type="EMBL" id="OU895877">
    <property type="protein sequence ID" value="CAG9797768.1"/>
    <property type="molecule type" value="Genomic_DNA"/>
</dbReference>
<organism evidence="2 3">
    <name type="scientific">Chironomus riparius</name>
    <dbReference type="NCBI Taxonomy" id="315576"/>
    <lineage>
        <taxon>Eukaryota</taxon>
        <taxon>Metazoa</taxon>
        <taxon>Ecdysozoa</taxon>
        <taxon>Arthropoda</taxon>
        <taxon>Hexapoda</taxon>
        <taxon>Insecta</taxon>
        <taxon>Pterygota</taxon>
        <taxon>Neoptera</taxon>
        <taxon>Endopterygota</taxon>
        <taxon>Diptera</taxon>
        <taxon>Nematocera</taxon>
        <taxon>Chironomoidea</taxon>
        <taxon>Chironomidae</taxon>
        <taxon>Chironominae</taxon>
        <taxon>Chironomus</taxon>
    </lineage>
</organism>
<evidence type="ECO:0000313" key="3">
    <source>
        <dbReference type="Proteomes" id="UP001153620"/>
    </source>
</evidence>
<dbReference type="AlphaFoldDB" id="A0A9N9RJG9"/>
<name>A0A9N9RJG9_9DIPT</name>
<gene>
    <name evidence="2" type="ORF">CHIRRI_LOCUS756</name>
</gene>
<evidence type="ECO:0000256" key="1">
    <source>
        <dbReference type="SAM" id="Coils"/>
    </source>
</evidence>
<sequence>MDNSRQNPTPTSNTIEAALAALLSNENQSQNSYFVFGNLYVNNQGEKSEDKEAKESVPEIELSKIFNDLNLELNNLAKEMTLMKNELKAVLEIKGKLKDDENDSVFVFGRSNEDNGFKFMLKPIPM</sequence>